<evidence type="ECO:0000313" key="2">
    <source>
        <dbReference type="EMBL" id="MBP1473674.1"/>
    </source>
</evidence>
<dbReference type="Proteomes" id="UP000823790">
    <property type="component" value="Unassembled WGS sequence"/>
</dbReference>
<accession>A0ABS4DKU3</accession>
<feature type="domain" description="Abortive phage infection protein C-terminal" evidence="1">
    <location>
        <begin position="256"/>
        <end position="412"/>
    </location>
</feature>
<proteinExistence type="predicted"/>
<dbReference type="EMBL" id="JAGJRS010000010">
    <property type="protein sequence ID" value="MBP1473674.1"/>
    <property type="molecule type" value="Genomic_DNA"/>
</dbReference>
<dbReference type="Pfam" id="PF10592">
    <property type="entry name" value="AIPR"/>
    <property type="match status" value="1"/>
</dbReference>
<reference evidence="2 3" key="1">
    <citation type="submission" date="2021-04" db="EMBL/GenBank/DDBJ databases">
        <authorList>
            <person name="Huq M.A."/>
        </authorList>
    </citation>
    <scope>NUCLEOTIDE SEQUENCE [LARGE SCALE GENOMIC DNA]</scope>
    <source>
        <strain evidence="2 3">MAH-13</strain>
    </source>
</reference>
<name>A0ABS4DKU3_9GAMM</name>
<protein>
    <submittedName>
        <fullName evidence="2">AIPR family protein</fullName>
    </submittedName>
</protein>
<dbReference type="RefSeq" id="WP_209616853.1">
    <property type="nucleotide sequence ID" value="NZ_JAGJRS010000010.1"/>
</dbReference>
<comment type="caution">
    <text evidence="2">The sequence shown here is derived from an EMBL/GenBank/DDBJ whole genome shotgun (WGS) entry which is preliminary data.</text>
</comment>
<evidence type="ECO:0000259" key="1">
    <source>
        <dbReference type="Pfam" id="PF10592"/>
    </source>
</evidence>
<dbReference type="InterPro" id="IPR018891">
    <property type="entry name" value="AIPR_C"/>
</dbReference>
<sequence>MATNDALLLDGLIDDLLEKEQSSDRGRTFEFFALGQLLKEWDLSVDELESGWTDGRQDGGIDGFYVLVNGHYISDLSEFVWPKVSANMVVHIVTCKHADSFNQGAIDALIASLTELLDLSREDRDLKGAYSSKLLTCRNRLLVAYRRLAPRLAGFAVKVSYASRGIRDSVGLEVQARAHQVIALVRSHFLGADATFDFIGASDLVELYRRRPVFSLDLTYQTSLNNSGSNYILLVGLEDYYAFCRDNEGKLRRYLFDSNVRDFMGLNRVNEDIAATLDVAGDADFWWLNNGVTILATNAWSTGNTLHMENVQIVNGLQTTETIFRNFARRDQLMVTASLSADQRDKRAVMVKVISSADEVTRDEIIRATNNQTSVEQISLHATDKIQRDVEDALIRCGLHYERRKNFYVNQGVATSSILTPMYLAAGALALGRRREPWSAVALKQRHLRSGRLYDELFGEKTNLALCAPIAKVMKAVDSVLLAERPAKASEGFLKKNRYLVALLAVARRLGTFNYADKDFVAIDCNADFAQVISSSLTAIPSAEKRMGRSKGQDVAICERFAQMFDLDGVARIREAGNALKEREPMPRSRKEASAVVSDGFIEQVFAVLPPQPWKPGTHHLVCRRLACSEVDYFAAVARLIAAGRVLRQRDGVIYTADGSVAGYDPARVAPAEDGSLRLVVTEPGRPVNTEPGCATGG</sequence>
<evidence type="ECO:0000313" key="3">
    <source>
        <dbReference type="Proteomes" id="UP000823790"/>
    </source>
</evidence>
<gene>
    <name evidence="2" type="ORF">J7I44_05140</name>
</gene>
<organism evidence="2 3">
    <name type="scientific">Frateuria flava</name>
    <dbReference type="NCBI Taxonomy" id="2821489"/>
    <lineage>
        <taxon>Bacteria</taxon>
        <taxon>Pseudomonadati</taxon>
        <taxon>Pseudomonadota</taxon>
        <taxon>Gammaproteobacteria</taxon>
        <taxon>Lysobacterales</taxon>
        <taxon>Rhodanobacteraceae</taxon>
        <taxon>Frateuria</taxon>
    </lineage>
</organism>
<keyword evidence="3" id="KW-1185">Reference proteome</keyword>